<organism evidence="1 2">
    <name type="scientific">Frondihabitans peucedani</name>
    <dbReference type="NCBI Taxonomy" id="598626"/>
    <lineage>
        <taxon>Bacteria</taxon>
        <taxon>Bacillati</taxon>
        <taxon>Actinomycetota</taxon>
        <taxon>Actinomycetes</taxon>
        <taxon>Micrococcales</taxon>
        <taxon>Microbacteriaceae</taxon>
        <taxon>Frondihabitans</taxon>
    </lineage>
</organism>
<reference evidence="2" key="1">
    <citation type="journal article" date="2019" name="Int. J. Syst. Evol. Microbiol.">
        <title>The Global Catalogue of Microorganisms (GCM) 10K type strain sequencing project: providing services to taxonomists for standard genome sequencing and annotation.</title>
        <authorList>
            <consortium name="The Broad Institute Genomics Platform"/>
            <consortium name="The Broad Institute Genome Sequencing Center for Infectious Disease"/>
            <person name="Wu L."/>
            <person name="Ma J."/>
        </authorList>
    </citation>
    <scope>NUCLEOTIDE SEQUENCE [LARGE SCALE GENOMIC DNA]</scope>
    <source>
        <strain evidence="2">JCM 17442</strain>
    </source>
</reference>
<dbReference type="EMBL" id="BAABAU010000001">
    <property type="protein sequence ID" value="GAA4266191.1"/>
    <property type="molecule type" value="Genomic_DNA"/>
</dbReference>
<proteinExistence type="predicted"/>
<accession>A0ABP8E1U2</accession>
<evidence type="ECO:0000313" key="1">
    <source>
        <dbReference type="EMBL" id="GAA4266191.1"/>
    </source>
</evidence>
<gene>
    <name evidence="1" type="ORF">GCM10022256_18030</name>
</gene>
<name>A0ABP8E1U2_9MICO</name>
<evidence type="ECO:0008006" key="3">
    <source>
        <dbReference type="Google" id="ProtNLM"/>
    </source>
</evidence>
<protein>
    <recommendedName>
        <fullName evidence="3">TIGR02646 family protein</fullName>
    </recommendedName>
</protein>
<sequence length="229" mass="25755">MQRIVQAPPPPRLTTLRNQNATFDEVKADGILRWVLFEQQRGRCAYCERPLRRPDHIEHKTKIEHFHPQNSDHWNEACQQESGASDDFKAPTTWSNLLLCCDGNESVTLAKTCDTSKSNTDICSEFRNPRAWHSILLVHISRDGRALPDPALPDGAIGIVNNVLNLNEKELVAARRQIGLALKNEILAKSGRKPYGLSPSKRANIIARLRERGLSQPYGSTYLSVAELL</sequence>
<comment type="caution">
    <text evidence="1">The sequence shown here is derived from an EMBL/GenBank/DDBJ whole genome shotgun (WGS) entry which is preliminary data.</text>
</comment>
<evidence type="ECO:0000313" key="2">
    <source>
        <dbReference type="Proteomes" id="UP001501594"/>
    </source>
</evidence>
<dbReference type="Gene3D" id="1.10.30.50">
    <property type="match status" value="1"/>
</dbReference>
<keyword evidence="2" id="KW-1185">Reference proteome</keyword>
<dbReference type="Proteomes" id="UP001501594">
    <property type="component" value="Unassembled WGS sequence"/>
</dbReference>